<feature type="active site" description="Charge relay system" evidence="23">
    <location>
        <position position="772"/>
    </location>
</feature>
<keyword evidence="7" id="KW-0399">Innate immunity</keyword>
<evidence type="ECO:0000256" key="1">
    <source>
        <dbReference type="ARBA" id="ARBA00001936"/>
    </source>
</evidence>
<keyword evidence="12" id="KW-0677">Repeat</keyword>
<evidence type="ECO:0000256" key="15">
    <source>
        <dbReference type="ARBA" id="ARBA00022825"/>
    </source>
</evidence>
<dbReference type="InterPro" id="IPR001254">
    <property type="entry name" value="Trypsin_dom"/>
</dbReference>
<keyword evidence="8 24" id="KW-0768">Sushi</keyword>
<reference evidence="30" key="1">
    <citation type="submission" date="2019-09" db="EMBL/GenBank/DDBJ databases">
        <title>Organ-specific transcriptomic study of the physiology of the cattle tick, Rhipicephalus microplus.</title>
        <authorList>
            <person name="Tirloni L."/>
            <person name="Braz G."/>
            <person name="Gandara A.C.P."/>
            <person name="Sabadin G.A."/>
            <person name="da Silva R.M."/>
            <person name="Guizzo M.G."/>
            <person name="Machado J.A."/>
            <person name="Costa E.P."/>
            <person name="Gomes H.F."/>
            <person name="Moraes J."/>
            <person name="Mota M.B.S."/>
            <person name="Mesquita R.D."/>
            <person name="Alvarenga P.H."/>
            <person name="Alves F."/>
            <person name="Seixas A."/>
            <person name="da Fonseca R.N."/>
            <person name="Fogaca A."/>
            <person name="Logullo C."/>
            <person name="Tanaka A."/>
            <person name="Daffre S."/>
            <person name="Termignoni C."/>
            <person name="Vaz I.S.Jr."/>
            <person name="Oliveira P.L."/>
            <person name="Ribeiro J.M."/>
        </authorList>
    </citation>
    <scope>NUCLEOTIDE SEQUENCE</scope>
    <source>
        <strain evidence="30">Porto Alegre</strain>
    </source>
</reference>
<feature type="domain" description="Sushi" evidence="29">
    <location>
        <begin position="89"/>
        <end position="147"/>
    </location>
</feature>
<keyword evidence="9 25" id="KW-0645">Protease</keyword>
<comment type="caution">
    <text evidence="24">Lacks conserved residue(s) required for the propagation of feature annotation.</text>
</comment>
<evidence type="ECO:0000256" key="21">
    <source>
        <dbReference type="ARBA" id="ARBA00052079"/>
    </source>
</evidence>
<dbReference type="GO" id="GO:0004252">
    <property type="term" value="F:serine-type endopeptidase activity"/>
    <property type="evidence" value="ECO:0007669"/>
    <property type="project" value="InterPro"/>
</dbReference>
<evidence type="ECO:0000256" key="11">
    <source>
        <dbReference type="ARBA" id="ARBA00022734"/>
    </source>
</evidence>
<feature type="active site" description="Charge relay system" evidence="23">
    <location>
        <position position="826"/>
    </location>
</feature>
<evidence type="ECO:0000256" key="17">
    <source>
        <dbReference type="ARBA" id="ARBA00022889"/>
    </source>
</evidence>
<feature type="domain" description="Sushi" evidence="29">
    <location>
        <begin position="219"/>
        <end position="280"/>
    </location>
</feature>
<dbReference type="SUPFAM" id="SSF57535">
    <property type="entry name" value="Complement control module/SCR domain"/>
    <property type="match status" value="7"/>
</dbReference>
<dbReference type="PANTHER" id="PTHR46393">
    <property type="entry name" value="SUSHI DOMAIN-CONTAINING PROTEIN"/>
    <property type="match status" value="1"/>
</dbReference>
<dbReference type="GO" id="GO:0006508">
    <property type="term" value="P:proteolysis"/>
    <property type="evidence" value="ECO:0007669"/>
    <property type="project" value="UniProtKB-KW"/>
</dbReference>
<evidence type="ECO:0000259" key="27">
    <source>
        <dbReference type="PROSITE" id="PS50234"/>
    </source>
</evidence>
<evidence type="ECO:0000256" key="7">
    <source>
        <dbReference type="ARBA" id="ARBA00022588"/>
    </source>
</evidence>
<evidence type="ECO:0000256" key="20">
    <source>
        <dbReference type="ARBA" id="ARBA00029636"/>
    </source>
</evidence>
<comment type="cofactor">
    <cofactor evidence="2">
        <name>Mg(2+)</name>
        <dbReference type="ChEBI" id="CHEBI:18420"/>
    </cofactor>
</comment>
<dbReference type="PANTHER" id="PTHR46393:SF7">
    <property type="entry name" value="COMPLEMENT C2"/>
    <property type="match status" value="1"/>
</dbReference>
<dbReference type="PROSITE" id="PS50240">
    <property type="entry name" value="TRYPSIN_DOM"/>
    <property type="match status" value="1"/>
</dbReference>
<keyword evidence="10 26" id="KW-0732">Signal</keyword>
<dbReference type="InterPro" id="IPR002035">
    <property type="entry name" value="VWF_A"/>
</dbReference>
<dbReference type="SMART" id="SM00327">
    <property type="entry name" value="VWA"/>
    <property type="match status" value="1"/>
</dbReference>
<feature type="disulfide bond" evidence="24">
    <location>
        <begin position="444"/>
        <end position="471"/>
    </location>
</feature>
<dbReference type="InterPro" id="IPR000436">
    <property type="entry name" value="Sushi_SCR_CCP_dom"/>
</dbReference>
<evidence type="ECO:0000256" key="16">
    <source>
        <dbReference type="ARBA" id="ARBA00022859"/>
    </source>
</evidence>
<dbReference type="Gene3D" id="3.40.50.410">
    <property type="entry name" value="von Willebrand factor, type A domain"/>
    <property type="match status" value="1"/>
</dbReference>
<feature type="domain" description="Peptidase S1" evidence="28">
    <location>
        <begin position="732"/>
        <end position="973"/>
    </location>
</feature>
<dbReference type="PIRSF" id="PIRSF001154">
    <property type="entry name" value="Compl_C2_B"/>
    <property type="match status" value="1"/>
</dbReference>
<dbReference type="CDD" id="cd00190">
    <property type="entry name" value="Tryp_SPc"/>
    <property type="match status" value="1"/>
</dbReference>
<dbReference type="InterPro" id="IPR035976">
    <property type="entry name" value="Sushi/SCR/CCP_sf"/>
</dbReference>
<evidence type="ECO:0000256" key="22">
    <source>
        <dbReference type="ARBA" id="ARBA00066707"/>
    </source>
</evidence>
<evidence type="ECO:0000256" key="14">
    <source>
        <dbReference type="ARBA" id="ARBA00022820"/>
    </source>
</evidence>
<dbReference type="CDD" id="cd00033">
    <property type="entry name" value="CCP"/>
    <property type="match status" value="6"/>
</dbReference>
<feature type="disulfide bond" evidence="24">
    <location>
        <begin position="376"/>
        <end position="403"/>
    </location>
</feature>
<keyword evidence="13 25" id="KW-0378">Hydrolase</keyword>
<dbReference type="Gene3D" id="2.10.70.10">
    <property type="entry name" value="Complement Module, domain 1"/>
    <property type="match status" value="6"/>
</dbReference>
<evidence type="ECO:0000256" key="18">
    <source>
        <dbReference type="ARBA" id="ARBA00023157"/>
    </source>
</evidence>
<evidence type="ECO:0000256" key="23">
    <source>
        <dbReference type="PIRSR" id="PIRSR001154-1"/>
    </source>
</evidence>
<dbReference type="InterPro" id="IPR001314">
    <property type="entry name" value="Peptidase_S1A"/>
</dbReference>
<evidence type="ECO:0000256" key="25">
    <source>
        <dbReference type="RuleBase" id="RU363034"/>
    </source>
</evidence>
<feature type="disulfide bond" evidence="24">
    <location>
        <begin position="188"/>
        <end position="215"/>
    </location>
</feature>
<protein>
    <recommendedName>
        <fullName evidence="22">limulus clotting factor C</fullName>
        <ecNumber evidence="22">3.4.21.84</ecNumber>
    </recommendedName>
    <alternativeName>
        <fullName evidence="20">C3/C5 convertase</fullName>
    </alternativeName>
</protein>
<dbReference type="Gene3D" id="2.40.10.10">
    <property type="entry name" value="Trypsin-like serine proteases"/>
    <property type="match status" value="1"/>
</dbReference>
<evidence type="ECO:0000313" key="30">
    <source>
        <dbReference type="EMBL" id="NOV39238.1"/>
    </source>
</evidence>
<proteinExistence type="predicted"/>
<dbReference type="PRINTS" id="PR00722">
    <property type="entry name" value="CHYMOTRYPSIN"/>
</dbReference>
<dbReference type="PROSITE" id="PS50234">
    <property type="entry name" value="VWFA"/>
    <property type="match status" value="1"/>
</dbReference>
<evidence type="ECO:0000256" key="24">
    <source>
        <dbReference type="PROSITE-ProRule" id="PRU00302"/>
    </source>
</evidence>
<evidence type="ECO:0000256" key="5">
    <source>
        <dbReference type="ARBA" id="ARBA00022525"/>
    </source>
</evidence>
<keyword evidence="19" id="KW-0325">Glycoprotein</keyword>
<dbReference type="SUPFAM" id="SSF50494">
    <property type="entry name" value="Trypsin-like serine proteases"/>
    <property type="match status" value="1"/>
</dbReference>
<comment type="cofactor">
    <cofactor evidence="1">
        <name>Mn(2+)</name>
        <dbReference type="ChEBI" id="CHEBI:29035"/>
    </cofactor>
</comment>
<dbReference type="Pfam" id="PF00089">
    <property type="entry name" value="Trypsin"/>
    <property type="match status" value="1"/>
</dbReference>
<dbReference type="CDD" id="cd01450">
    <property type="entry name" value="vWFA_subfamily_ECM"/>
    <property type="match status" value="1"/>
</dbReference>
<dbReference type="PROSITE" id="PS50923">
    <property type="entry name" value="SUSHI"/>
    <property type="match status" value="7"/>
</dbReference>
<keyword evidence="11" id="KW-0430">Lectin</keyword>
<keyword evidence="18 24" id="KW-1015">Disulfide bond</keyword>
<keyword evidence="6" id="KW-0245">EGF-like domain</keyword>
<comment type="catalytic activity">
    <reaction evidence="21">
        <text>Selective cleavage of 103-Arg-|-Ser-104 and 124-Ile-|-Ile-125 bonds in Limulus clotting factor B to form activated factor B. Cleavage of -Pro-Arg-|-Xaa- bonds in synthetic substrates.</text>
        <dbReference type="EC" id="3.4.21.84"/>
    </reaction>
</comment>
<evidence type="ECO:0000256" key="10">
    <source>
        <dbReference type="ARBA" id="ARBA00022729"/>
    </source>
</evidence>
<dbReference type="Pfam" id="PF00092">
    <property type="entry name" value="VWA"/>
    <property type="match status" value="1"/>
</dbReference>
<feature type="active site" description="Charge relay system" evidence="23">
    <location>
        <position position="922"/>
    </location>
</feature>
<evidence type="ECO:0000256" key="19">
    <source>
        <dbReference type="ARBA" id="ARBA00023180"/>
    </source>
</evidence>
<dbReference type="SMART" id="SM00032">
    <property type="entry name" value="CCP"/>
    <property type="match status" value="7"/>
</dbReference>
<dbReference type="GO" id="GO:0009986">
    <property type="term" value="C:cell surface"/>
    <property type="evidence" value="ECO:0007669"/>
    <property type="project" value="UniProtKB-SubCell"/>
</dbReference>
<feature type="domain" description="VWFA" evidence="27">
    <location>
        <begin position="524"/>
        <end position="702"/>
    </location>
</feature>
<keyword evidence="5" id="KW-0964">Secreted</keyword>
<dbReference type="EMBL" id="GHWJ01006501">
    <property type="protein sequence ID" value="NOV39238.1"/>
    <property type="molecule type" value="Transcribed_RNA"/>
</dbReference>
<keyword evidence="16" id="KW-0391">Immunity</keyword>
<dbReference type="EC" id="3.4.21.84" evidence="22"/>
<comment type="subcellular location">
    <subcellularLocation>
        <location evidence="3">Cell surface</location>
    </subcellularLocation>
    <subcellularLocation>
        <location evidence="4">Secreted</location>
    </subcellularLocation>
</comment>
<feature type="domain" description="Sushi" evidence="29">
    <location>
        <begin position="148"/>
        <end position="217"/>
    </location>
</feature>
<evidence type="ECO:0000259" key="29">
    <source>
        <dbReference type="PROSITE" id="PS50923"/>
    </source>
</evidence>
<dbReference type="SUPFAM" id="SSF53300">
    <property type="entry name" value="vWA-like"/>
    <property type="match status" value="1"/>
</dbReference>
<keyword evidence="14" id="KW-0353">Hemolymph clotting</keyword>
<dbReference type="GO" id="GO:0032991">
    <property type="term" value="C:protein-containing complex"/>
    <property type="evidence" value="ECO:0007669"/>
    <property type="project" value="UniProtKB-ARBA"/>
</dbReference>
<dbReference type="PROSITE" id="PS00135">
    <property type="entry name" value="TRYPSIN_SER"/>
    <property type="match status" value="1"/>
</dbReference>
<feature type="chain" id="PRO_5026890042" description="limulus clotting factor C" evidence="26">
    <location>
        <begin position="22"/>
        <end position="985"/>
    </location>
</feature>
<dbReference type="PROSITE" id="PS00134">
    <property type="entry name" value="TRYPSIN_HIS"/>
    <property type="match status" value="1"/>
</dbReference>
<dbReference type="InterPro" id="IPR043504">
    <property type="entry name" value="Peptidase_S1_PA_chymotrypsin"/>
</dbReference>
<dbReference type="InterPro" id="IPR033116">
    <property type="entry name" value="TRYPSIN_SER"/>
</dbReference>
<dbReference type="GO" id="GO:0006956">
    <property type="term" value="P:complement activation"/>
    <property type="evidence" value="ECO:0007669"/>
    <property type="project" value="InterPro"/>
</dbReference>
<dbReference type="SMART" id="SM00020">
    <property type="entry name" value="Tryp_SPc"/>
    <property type="match status" value="1"/>
</dbReference>
<evidence type="ECO:0000259" key="28">
    <source>
        <dbReference type="PROSITE" id="PS50240"/>
    </source>
</evidence>
<dbReference type="InterPro" id="IPR036465">
    <property type="entry name" value="vWFA_dom_sf"/>
</dbReference>
<sequence length="985" mass="109447">MEGLTFSGLVFSLLLFEASRAIPQPPLCTVPPPELANGAYIEVPEERLALYHCFDGFWISGSTNLTCVRSRDGKDTWLPETWPECHPFEDCPEINLTNGYYEGDCCVPYDEVFFFCNDDTRYRLLGETTAVCLPTGSWSNRIPTCQDTYCKDPGKSKLDDRILFKGSARYDDCSPDGCAPETVAYYKCAEGFELVGERTITCTENGTWTHTKPKCRPDKYCNDFHVVNGDVVGERSGGEYFTPGDSAFVTCAPGYRVSGTDQLYCEDEGFWADDVPTCVETNCTRFKPAQHLIVDEFLNDNRTSFPEGTAINFQCDVGFLLEGVFSSTCRNGAWFGRMPKCDEIRCGHLRPPMYGLVVPVGGNYSTAVGTTLVFSCFQGYTLLGSNRRTCGLKGLWDGEPARCISNALLASQRRNGCEEPGIPDNGARYSSPSYSVGSLVKFECNRGYYMWGNDTIRCEENREWSARLPLCVGKFYYDSPRSVKNIITKEVGTISKRGNATVTDNKEPTGRIITLNGINPDTYYVFFLFDGSTSIGEKNFRTGISLAKAVTRKLDVNHTSHRIGAIVFEKTAKWGIRPEDGANEEMLLKKLDALKYTSGGTSISAALKELKENIARIRHNRALQKERAAKFAAFLITDGKANIGGDAGKDADELKVSFGVDVYCIGITGAVNMEALKKIASKRENIFTMRSYDSLQWLVDELTNATVDYSVCGVSYSHDPETGLDDSMEGRILGGTEAVTVWPWMVEIGHEDGKALCGGTIIHKKFVLTAAHCMHSKDAKTEFTPRNLRLRAGLIDRNNKDAMKLQVERIINHVQYNRTAKNFLNDIALLQLKEEISFQRNVRPICLPPPTHQMRGELFYKEGETAFVIGWGKNGEANPESSLMQLATIISSRENCSRNATNFHEGMMCSISNKGDTCSGDSGGPLMQGVHRDEKTWTQVGIVSWGQGACKKNKFSYYTDVSFYIHWIQSQIVNANKGAAVVEPK</sequence>
<dbReference type="AlphaFoldDB" id="A0A6M2D1K3"/>
<dbReference type="GO" id="GO:0005576">
    <property type="term" value="C:extracellular region"/>
    <property type="evidence" value="ECO:0007669"/>
    <property type="project" value="UniProtKB-SubCell"/>
</dbReference>
<dbReference type="InterPro" id="IPR011360">
    <property type="entry name" value="Compl_C2_B"/>
</dbReference>
<feature type="domain" description="Sushi" evidence="29">
    <location>
        <begin position="344"/>
        <end position="405"/>
    </location>
</feature>
<evidence type="ECO:0000256" key="26">
    <source>
        <dbReference type="SAM" id="SignalP"/>
    </source>
</evidence>
<feature type="domain" description="Sushi" evidence="29">
    <location>
        <begin position="281"/>
        <end position="343"/>
    </location>
</feature>
<feature type="signal peptide" evidence="26">
    <location>
        <begin position="1"/>
        <end position="21"/>
    </location>
</feature>
<feature type="disulfide bond" evidence="24">
    <location>
        <begin position="251"/>
        <end position="278"/>
    </location>
</feature>
<name>A0A6M2D1K3_RHIMP</name>
<dbReference type="GO" id="GO:0007155">
    <property type="term" value="P:cell adhesion"/>
    <property type="evidence" value="ECO:0007669"/>
    <property type="project" value="UniProtKB-KW"/>
</dbReference>
<evidence type="ECO:0000256" key="2">
    <source>
        <dbReference type="ARBA" id="ARBA00001946"/>
    </source>
</evidence>
<dbReference type="GO" id="GO:0042381">
    <property type="term" value="P:hemolymph coagulation"/>
    <property type="evidence" value="ECO:0007669"/>
    <property type="project" value="UniProtKB-KW"/>
</dbReference>
<evidence type="ECO:0000256" key="13">
    <source>
        <dbReference type="ARBA" id="ARBA00022801"/>
    </source>
</evidence>
<feature type="domain" description="Sushi" evidence="29">
    <location>
        <begin position="26"/>
        <end position="87"/>
    </location>
</feature>
<keyword evidence="17" id="KW-0130">Cell adhesion</keyword>
<dbReference type="Pfam" id="PF00084">
    <property type="entry name" value="Sushi"/>
    <property type="match status" value="5"/>
</dbReference>
<evidence type="ECO:0000256" key="3">
    <source>
        <dbReference type="ARBA" id="ARBA00004241"/>
    </source>
</evidence>
<evidence type="ECO:0000256" key="8">
    <source>
        <dbReference type="ARBA" id="ARBA00022659"/>
    </source>
</evidence>
<evidence type="ECO:0000256" key="12">
    <source>
        <dbReference type="ARBA" id="ARBA00022737"/>
    </source>
</evidence>
<keyword evidence="15 25" id="KW-0720">Serine protease</keyword>
<dbReference type="GO" id="GO:0030246">
    <property type="term" value="F:carbohydrate binding"/>
    <property type="evidence" value="ECO:0007669"/>
    <property type="project" value="UniProtKB-KW"/>
</dbReference>
<dbReference type="VEuPathDB" id="VectorBase:LOC119173521"/>
<dbReference type="FunFam" id="2.40.10.10:FF:000120">
    <property type="entry name" value="Putative serine protease"/>
    <property type="match status" value="1"/>
</dbReference>
<feature type="domain" description="Sushi" evidence="29">
    <location>
        <begin position="415"/>
        <end position="473"/>
    </location>
</feature>
<organism evidence="30">
    <name type="scientific">Rhipicephalus microplus</name>
    <name type="common">Cattle tick</name>
    <name type="synonym">Boophilus microplus</name>
    <dbReference type="NCBI Taxonomy" id="6941"/>
    <lineage>
        <taxon>Eukaryota</taxon>
        <taxon>Metazoa</taxon>
        <taxon>Ecdysozoa</taxon>
        <taxon>Arthropoda</taxon>
        <taxon>Chelicerata</taxon>
        <taxon>Arachnida</taxon>
        <taxon>Acari</taxon>
        <taxon>Parasitiformes</taxon>
        <taxon>Ixodida</taxon>
        <taxon>Ixodoidea</taxon>
        <taxon>Ixodidae</taxon>
        <taxon>Rhipicephalinae</taxon>
        <taxon>Rhipicephalus</taxon>
        <taxon>Boophilus</taxon>
    </lineage>
</organism>
<evidence type="ECO:0000256" key="6">
    <source>
        <dbReference type="ARBA" id="ARBA00022536"/>
    </source>
</evidence>
<dbReference type="InterPro" id="IPR018114">
    <property type="entry name" value="TRYPSIN_HIS"/>
</dbReference>
<accession>A0A6M2D1K3</accession>
<evidence type="ECO:0000256" key="4">
    <source>
        <dbReference type="ARBA" id="ARBA00004613"/>
    </source>
</evidence>
<dbReference type="InterPro" id="IPR009003">
    <property type="entry name" value="Peptidase_S1_PA"/>
</dbReference>
<evidence type="ECO:0000256" key="9">
    <source>
        <dbReference type="ARBA" id="ARBA00022670"/>
    </source>
</evidence>
<dbReference type="OrthoDB" id="6127264at2759"/>